<evidence type="ECO:0000256" key="2">
    <source>
        <dbReference type="ARBA" id="ARBA00001947"/>
    </source>
</evidence>
<name>A0A540M111_MALBA</name>
<evidence type="ECO:0000256" key="4">
    <source>
        <dbReference type="ARBA" id="ARBA00010772"/>
    </source>
</evidence>
<sequence length="636" mass="70933">MVYIGGSEEEERVAAKSMAMGSERTKALHNFNLPWDLKWGNQRHLRCQKESSEAGGSGGEGSEANRRSSAQRMESSPAVTRRRDLEFEKRKFRAPRPRIENDDAEEGIDAFRQKLMSDLKTAADKMKDAILREEEVAVAGAAAYTDVAAAEEDVEMAEVGESEPPVGPEPEQPEARPWNLRTRRAACKAPMGGGGAKVVRIEEKKANYSPLRSEGNNGVKSPRLVRGASVSGPEKNKEEEKPKFSLTLTKKEIEEDFMKMLGHRPLRRPKKRPRNVQKQLDGLFPGTWLTEVSAETYKVPEFPENTKVLSVGKALSIQAHPDKELARVLHKLHPSVFRDDNHKPEMALALTEFEALCGFISVKELKDMLNSVPEIAELVVVGDAERIVLGSEHHENGIAKTDIESVFTRLMLLSKDTIAEMISRLKRRLNLEKKKRHLTVKEQLVLRLESQYPDDVGAIAAFFLNYVKLNRGEAISLGPNEPHAYISGECIECMATSDNVVRAGLTSKPLDVQTLLSMLEYRQGFPEIMQGVSLNPYTTRYLPPFEEFEVDCCNLPHSASVVFPSVLGPSLFLFTAGKGHFDASVSEDDIVMEGDDIVEEGEVFFVPANTKISITAKSTELQLYRVGVNSRIFRDL</sequence>
<evidence type="ECO:0000256" key="1">
    <source>
        <dbReference type="ARBA" id="ARBA00000757"/>
    </source>
</evidence>
<dbReference type="InterPro" id="IPR016305">
    <property type="entry name" value="Mannose-6-P_Isomerase"/>
</dbReference>
<dbReference type="GO" id="GO:0005829">
    <property type="term" value="C:cytosol"/>
    <property type="evidence" value="ECO:0007669"/>
    <property type="project" value="TreeGrafter"/>
</dbReference>
<dbReference type="PANTHER" id="PTHR10309:SF10">
    <property type="entry name" value="MANNOSE-6-PHOSPHATE ISOMERASE"/>
    <property type="match status" value="1"/>
</dbReference>
<dbReference type="EC" id="5.3.1.8" evidence="5"/>
<evidence type="ECO:0000256" key="6">
    <source>
        <dbReference type="SAM" id="MobiDB-lite"/>
    </source>
</evidence>
<dbReference type="InterPro" id="IPR001250">
    <property type="entry name" value="Man6P_Isoase-1"/>
</dbReference>
<dbReference type="Pfam" id="PF07797">
    <property type="entry name" value="DUF1639"/>
    <property type="match status" value="1"/>
</dbReference>
<feature type="region of interest" description="Disordered" evidence="6">
    <location>
        <begin position="209"/>
        <end position="243"/>
    </location>
</feature>
<feature type="compositionally biased region" description="Basic and acidic residues" evidence="6">
    <location>
        <begin position="234"/>
        <end position="243"/>
    </location>
</feature>
<dbReference type="Gene3D" id="2.60.120.10">
    <property type="entry name" value="Jelly Rolls"/>
    <property type="match status" value="2"/>
</dbReference>
<dbReference type="CDD" id="cd07011">
    <property type="entry name" value="cupin_PMI_type_I_N"/>
    <property type="match status" value="1"/>
</dbReference>
<dbReference type="EMBL" id="VIEB01000393">
    <property type="protein sequence ID" value="TQD92435.1"/>
    <property type="molecule type" value="Genomic_DNA"/>
</dbReference>
<dbReference type="InterPro" id="IPR012438">
    <property type="entry name" value="DUF1639"/>
</dbReference>
<dbReference type="InterPro" id="IPR046458">
    <property type="entry name" value="PMI_typeI_hel"/>
</dbReference>
<dbReference type="PANTHER" id="PTHR10309">
    <property type="entry name" value="MANNOSE-6-PHOSPHATE ISOMERASE"/>
    <property type="match status" value="1"/>
</dbReference>
<feature type="region of interest" description="Disordered" evidence="6">
    <location>
        <begin position="154"/>
        <end position="178"/>
    </location>
</feature>
<keyword evidence="9" id="KW-1185">Reference proteome</keyword>
<dbReference type="NCBIfam" id="TIGR00218">
    <property type="entry name" value="manA"/>
    <property type="match status" value="1"/>
</dbReference>
<evidence type="ECO:0000259" key="7">
    <source>
        <dbReference type="Pfam" id="PF20512"/>
    </source>
</evidence>
<dbReference type="SUPFAM" id="SSF51182">
    <property type="entry name" value="RmlC-like cupins"/>
    <property type="match status" value="1"/>
</dbReference>
<dbReference type="GO" id="GO:0005975">
    <property type="term" value="P:carbohydrate metabolic process"/>
    <property type="evidence" value="ECO:0007669"/>
    <property type="project" value="InterPro"/>
</dbReference>
<organism evidence="8 9">
    <name type="scientific">Malus baccata</name>
    <name type="common">Siberian crab apple</name>
    <name type="synonym">Pyrus baccata</name>
    <dbReference type="NCBI Taxonomy" id="106549"/>
    <lineage>
        <taxon>Eukaryota</taxon>
        <taxon>Viridiplantae</taxon>
        <taxon>Streptophyta</taxon>
        <taxon>Embryophyta</taxon>
        <taxon>Tracheophyta</taxon>
        <taxon>Spermatophyta</taxon>
        <taxon>Magnoliopsida</taxon>
        <taxon>eudicotyledons</taxon>
        <taxon>Gunneridae</taxon>
        <taxon>Pentapetalae</taxon>
        <taxon>rosids</taxon>
        <taxon>fabids</taxon>
        <taxon>Rosales</taxon>
        <taxon>Rosaceae</taxon>
        <taxon>Amygdaloideae</taxon>
        <taxon>Maleae</taxon>
        <taxon>Malus</taxon>
    </lineage>
</organism>
<feature type="region of interest" description="Disordered" evidence="6">
    <location>
        <begin position="46"/>
        <end position="105"/>
    </location>
</feature>
<dbReference type="Gene3D" id="1.10.441.10">
    <property type="entry name" value="Phosphomannose Isomerase, domain 2"/>
    <property type="match status" value="1"/>
</dbReference>
<feature type="domain" description="Phosphomannose isomerase type I helical insertion" evidence="7">
    <location>
        <begin position="401"/>
        <end position="464"/>
    </location>
</feature>
<comment type="pathway">
    <text evidence="3">Nucleotide-sugar biosynthesis; GDP-alpha-D-mannose biosynthesis; alpha-D-mannose 1-phosphate from D-fructose 6-phosphate: step 1/2.</text>
</comment>
<dbReference type="AlphaFoldDB" id="A0A540M111"/>
<dbReference type="Pfam" id="PF20512">
    <property type="entry name" value="PMI_typeI_hel"/>
    <property type="match status" value="1"/>
</dbReference>
<evidence type="ECO:0000256" key="5">
    <source>
        <dbReference type="ARBA" id="ARBA00011956"/>
    </source>
</evidence>
<dbReference type="GO" id="GO:0008270">
    <property type="term" value="F:zinc ion binding"/>
    <property type="evidence" value="ECO:0007669"/>
    <property type="project" value="InterPro"/>
</dbReference>
<dbReference type="STRING" id="106549.A0A540M111"/>
<dbReference type="PRINTS" id="PR00714">
    <property type="entry name" value="MAN6PISMRASE"/>
</dbReference>
<proteinExistence type="inferred from homology"/>
<evidence type="ECO:0000256" key="3">
    <source>
        <dbReference type="ARBA" id="ARBA00004666"/>
    </source>
</evidence>
<evidence type="ECO:0000313" key="9">
    <source>
        <dbReference type="Proteomes" id="UP000315295"/>
    </source>
</evidence>
<comment type="cofactor">
    <cofactor evidence="2">
        <name>Zn(2+)</name>
        <dbReference type="ChEBI" id="CHEBI:29105"/>
    </cofactor>
</comment>
<dbReference type="GO" id="GO:0004476">
    <property type="term" value="F:mannose-6-phosphate isomerase activity"/>
    <property type="evidence" value="ECO:0007669"/>
    <property type="project" value="UniProtKB-EC"/>
</dbReference>
<reference evidence="8 9" key="1">
    <citation type="journal article" date="2019" name="G3 (Bethesda)">
        <title>Sequencing of a Wild Apple (Malus baccata) Genome Unravels the Differences Between Cultivated and Wild Apple Species Regarding Disease Resistance and Cold Tolerance.</title>
        <authorList>
            <person name="Chen X."/>
        </authorList>
    </citation>
    <scope>NUCLEOTIDE SEQUENCE [LARGE SCALE GENOMIC DNA]</scope>
    <source>
        <strain evidence="9">cv. Shandingzi</strain>
        <tissue evidence="8">Leaves</tissue>
    </source>
</reference>
<dbReference type="InterPro" id="IPR014710">
    <property type="entry name" value="RmlC-like_jellyroll"/>
</dbReference>
<dbReference type="FunFam" id="2.60.120.10:FF:000044">
    <property type="entry name" value="Mannose-6-phosphate isomerase"/>
    <property type="match status" value="1"/>
</dbReference>
<dbReference type="Proteomes" id="UP000315295">
    <property type="component" value="Unassembled WGS sequence"/>
</dbReference>
<dbReference type="UniPathway" id="UPA00126">
    <property type="reaction ID" value="UER00423"/>
</dbReference>
<evidence type="ECO:0000313" key="8">
    <source>
        <dbReference type="EMBL" id="TQD92435.1"/>
    </source>
</evidence>
<dbReference type="InterPro" id="IPR011051">
    <property type="entry name" value="RmlC_Cupin_sf"/>
</dbReference>
<comment type="similarity">
    <text evidence="4">Belongs to the mannose-6-phosphate isomerase type 1 family.</text>
</comment>
<comment type="catalytic activity">
    <reaction evidence="1">
        <text>D-mannose 6-phosphate = D-fructose 6-phosphate</text>
        <dbReference type="Rhea" id="RHEA:12356"/>
        <dbReference type="ChEBI" id="CHEBI:58735"/>
        <dbReference type="ChEBI" id="CHEBI:61527"/>
        <dbReference type="EC" id="5.3.1.8"/>
    </reaction>
</comment>
<comment type="caution">
    <text evidence="8">The sequence shown here is derived from an EMBL/GenBank/DDBJ whole genome shotgun (WGS) entry which is preliminary data.</text>
</comment>
<accession>A0A540M111</accession>
<dbReference type="GO" id="GO:0009298">
    <property type="term" value="P:GDP-mannose biosynthetic process"/>
    <property type="evidence" value="ECO:0007669"/>
    <property type="project" value="UniProtKB-UniPathway"/>
</dbReference>
<gene>
    <name evidence="8" type="ORF">C1H46_021996</name>
</gene>
<feature type="compositionally biased region" description="Polar residues" evidence="6">
    <location>
        <begin position="67"/>
        <end position="78"/>
    </location>
</feature>
<protein>
    <recommendedName>
        <fullName evidence="5">mannose-6-phosphate isomerase</fullName>
        <ecNumber evidence="5">5.3.1.8</ecNumber>
    </recommendedName>
</protein>